<dbReference type="InterPro" id="IPR036821">
    <property type="entry name" value="Peptide_deformylase_sf"/>
</dbReference>
<dbReference type="Pfam" id="PF01327">
    <property type="entry name" value="Pep_deformylase"/>
    <property type="match status" value="1"/>
</dbReference>
<dbReference type="GO" id="GO:0006412">
    <property type="term" value="P:translation"/>
    <property type="evidence" value="ECO:0007669"/>
    <property type="project" value="UniProtKB-UniRule"/>
</dbReference>
<dbReference type="RefSeq" id="WP_015400973.1">
    <property type="nucleotide sequence ID" value="NC_020302.1"/>
</dbReference>
<dbReference type="PANTHER" id="PTHR10458:SF2">
    <property type="entry name" value="PEPTIDE DEFORMYLASE, MITOCHONDRIAL"/>
    <property type="match status" value="1"/>
</dbReference>
<accession>M1MXU3</accession>
<dbReference type="Gene3D" id="3.90.45.10">
    <property type="entry name" value="Peptide deformylase"/>
    <property type="match status" value="1"/>
</dbReference>
<evidence type="ECO:0000256" key="3">
    <source>
        <dbReference type="ARBA" id="ARBA00022801"/>
    </source>
</evidence>
<sequence>MTIRDIRIFGDPVLTTRADEVTEFDANLATLVEDMLETMDHAGGVGLAANQVGVTRRVFVYDCTHTQDGLRGHLINPVWEPVGEQTQTGAEGCLSIPDISVDTERYDTVRVSGQDVEGRPVSLVASGLMARCIQHETDHLDGVLFLKRLSPELRKQVMAEIRTAAWFTK</sequence>
<keyword evidence="3 6" id="KW-0378">Hydrolase</keyword>
<protein>
    <recommendedName>
        <fullName evidence="6">Peptide deformylase</fullName>
        <shortName evidence="6">PDF</shortName>
        <ecNumber evidence="6">3.5.1.88</ecNumber>
    </recommendedName>
    <alternativeName>
        <fullName evidence="6">Polypeptide deformylase</fullName>
    </alternativeName>
</protein>
<dbReference type="HOGENOM" id="CLU_061901_1_2_11"/>
<feature type="binding site" evidence="6">
    <location>
        <position position="135"/>
    </location>
    <ligand>
        <name>Fe cation</name>
        <dbReference type="ChEBI" id="CHEBI:24875"/>
    </ligand>
</feature>
<dbReference type="NCBIfam" id="NF001159">
    <property type="entry name" value="PRK00150.1-3"/>
    <property type="match status" value="1"/>
</dbReference>
<feature type="active site" evidence="6">
    <location>
        <position position="136"/>
    </location>
</feature>
<evidence type="ECO:0000256" key="4">
    <source>
        <dbReference type="ARBA" id="ARBA00022917"/>
    </source>
</evidence>
<organism evidence="7 8">
    <name type="scientific">Corynebacterium halotolerans YIM 70093 = DSM 44683</name>
    <dbReference type="NCBI Taxonomy" id="1121362"/>
    <lineage>
        <taxon>Bacteria</taxon>
        <taxon>Bacillati</taxon>
        <taxon>Actinomycetota</taxon>
        <taxon>Actinomycetes</taxon>
        <taxon>Mycobacteriales</taxon>
        <taxon>Corynebacteriaceae</taxon>
        <taxon>Corynebacterium</taxon>
    </lineage>
</organism>
<dbReference type="PATRIC" id="fig|1121362.3.peg.1567"/>
<evidence type="ECO:0000256" key="6">
    <source>
        <dbReference type="HAMAP-Rule" id="MF_00163"/>
    </source>
</evidence>
<evidence type="ECO:0000256" key="2">
    <source>
        <dbReference type="ARBA" id="ARBA00022723"/>
    </source>
</evidence>
<dbReference type="STRING" id="1121362.A605_07760"/>
<comment type="similarity">
    <text evidence="1 6">Belongs to the polypeptide deformylase family.</text>
</comment>
<dbReference type="NCBIfam" id="TIGR00079">
    <property type="entry name" value="pept_deformyl"/>
    <property type="match status" value="1"/>
</dbReference>
<dbReference type="PRINTS" id="PR01576">
    <property type="entry name" value="PDEFORMYLASE"/>
</dbReference>
<feature type="binding site" evidence="6">
    <location>
        <position position="139"/>
    </location>
    <ligand>
        <name>Fe cation</name>
        <dbReference type="ChEBI" id="CHEBI:24875"/>
    </ligand>
</feature>
<comment type="catalytic activity">
    <reaction evidence="6">
        <text>N-terminal N-formyl-L-methionyl-[peptide] + H2O = N-terminal L-methionyl-[peptide] + formate</text>
        <dbReference type="Rhea" id="RHEA:24420"/>
        <dbReference type="Rhea" id="RHEA-COMP:10639"/>
        <dbReference type="Rhea" id="RHEA-COMP:10640"/>
        <dbReference type="ChEBI" id="CHEBI:15377"/>
        <dbReference type="ChEBI" id="CHEBI:15740"/>
        <dbReference type="ChEBI" id="CHEBI:49298"/>
        <dbReference type="ChEBI" id="CHEBI:64731"/>
        <dbReference type="EC" id="3.5.1.88"/>
    </reaction>
</comment>
<name>M1MXU3_9CORY</name>
<dbReference type="eggNOG" id="COG0242">
    <property type="taxonomic scope" value="Bacteria"/>
</dbReference>
<evidence type="ECO:0000313" key="7">
    <source>
        <dbReference type="EMBL" id="AGF72554.1"/>
    </source>
</evidence>
<dbReference type="GO" id="GO:0046872">
    <property type="term" value="F:metal ion binding"/>
    <property type="evidence" value="ECO:0007669"/>
    <property type="project" value="UniProtKB-KW"/>
</dbReference>
<keyword evidence="5 6" id="KW-0408">Iron</keyword>
<dbReference type="GO" id="GO:0042586">
    <property type="term" value="F:peptide deformylase activity"/>
    <property type="evidence" value="ECO:0007669"/>
    <property type="project" value="UniProtKB-UniRule"/>
</dbReference>
<dbReference type="SUPFAM" id="SSF56420">
    <property type="entry name" value="Peptide deformylase"/>
    <property type="match status" value="1"/>
</dbReference>
<reference evidence="7 8" key="1">
    <citation type="journal article" date="2012" name="Stand. Genomic Sci.">
        <title>Genome sequence of the halotolerant bacterium Corynebacterium halotolerans type strain YIM 70093(T) (= DSM 44683(T)).</title>
        <authorList>
            <person name="Ruckert C."/>
            <person name="Albersmeier A."/>
            <person name="Al-Dilaimi A."/>
            <person name="Niehaus K."/>
            <person name="Szczepanowski R."/>
            <person name="Kalinowski J."/>
        </authorList>
    </citation>
    <scope>NUCLEOTIDE SEQUENCE [LARGE SCALE GENOMIC DNA]</scope>
    <source>
        <strain evidence="7">YIM 70093</strain>
    </source>
</reference>
<dbReference type="KEGG" id="chn:A605_07760"/>
<evidence type="ECO:0000256" key="1">
    <source>
        <dbReference type="ARBA" id="ARBA00010759"/>
    </source>
</evidence>
<proteinExistence type="inferred from homology"/>
<dbReference type="HAMAP" id="MF_00163">
    <property type="entry name" value="Pep_deformylase"/>
    <property type="match status" value="1"/>
</dbReference>
<feature type="binding site" evidence="6">
    <location>
        <position position="93"/>
    </location>
    <ligand>
        <name>Fe cation</name>
        <dbReference type="ChEBI" id="CHEBI:24875"/>
    </ligand>
</feature>
<dbReference type="InterPro" id="IPR023635">
    <property type="entry name" value="Peptide_deformylase"/>
</dbReference>
<dbReference type="EC" id="3.5.1.88" evidence="6"/>
<dbReference type="EMBL" id="CP003697">
    <property type="protein sequence ID" value="AGF72554.1"/>
    <property type="molecule type" value="Genomic_DNA"/>
</dbReference>
<dbReference type="PIRSF" id="PIRSF004749">
    <property type="entry name" value="Pep_def"/>
    <property type="match status" value="1"/>
</dbReference>
<dbReference type="PANTHER" id="PTHR10458">
    <property type="entry name" value="PEPTIDE DEFORMYLASE"/>
    <property type="match status" value="1"/>
</dbReference>
<comment type="cofactor">
    <cofactor evidence="6">
        <name>Fe(2+)</name>
        <dbReference type="ChEBI" id="CHEBI:29033"/>
    </cofactor>
    <text evidence="6">Binds 1 Fe(2+) ion.</text>
</comment>
<dbReference type="OrthoDB" id="9804313at2"/>
<dbReference type="Proteomes" id="UP000011723">
    <property type="component" value="Chromosome"/>
</dbReference>
<keyword evidence="2 6" id="KW-0479">Metal-binding</keyword>
<comment type="function">
    <text evidence="6">Removes the formyl group from the N-terminal Met of newly synthesized proteins. Requires at least a dipeptide for an efficient rate of reaction. N-terminal L-methionine is a prerequisite for activity but the enzyme has broad specificity at other positions.</text>
</comment>
<evidence type="ECO:0000256" key="5">
    <source>
        <dbReference type="ARBA" id="ARBA00023004"/>
    </source>
</evidence>
<keyword evidence="8" id="KW-1185">Reference proteome</keyword>
<evidence type="ECO:0000313" key="8">
    <source>
        <dbReference type="Proteomes" id="UP000011723"/>
    </source>
</evidence>
<dbReference type="AlphaFoldDB" id="M1MXU3"/>
<keyword evidence="4 6" id="KW-0648">Protein biosynthesis</keyword>
<dbReference type="CDD" id="cd00487">
    <property type="entry name" value="Pep_deformylase"/>
    <property type="match status" value="1"/>
</dbReference>
<gene>
    <name evidence="6 7" type="primary">def</name>
    <name evidence="7" type="ORF">A605_07760</name>
</gene>